<dbReference type="SUPFAM" id="SSF64076">
    <property type="entry name" value="MTH938-like"/>
    <property type="match status" value="1"/>
</dbReference>
<dbReference type="InterPro" id="IPR007523">
    <property type="entry name" value="NDUFAF3/AAMDC"/>
</dbReference>
<proteinExistence type="predicted"/>
<dbReference type="AlphaFoldDB" id="A0A4R5XFI8"/>
<dbReference type="Pfam" id="PF04430">
    <property type="entry name" value="DUF498"/>
    <property type="match status" value="1"/>
</dbReference>
<protein>
    <submittedName>
        <fullName evidence="1">DUF498-domain-containing protein</fullName>
    </submittedName>
</protein>
<name>A0A4R5XFI8_9AGAM</name>
<dbReference type="PANTHER" id="PTHR21192">
    <property type="entry name" value="NUCLEAR PROTEIN E3-3"/>
    <property type="match status" value="1"/>
</dbReference>
<dbReference type="STRING" id="50990.A0A4R5XFI8"/>
<dbReference type="Proteomes" id="UP000294933">
    <property type="component" value="Unassembled WGS sequence"/>
</dbReference>
<organism evidence="1 2">
    <name type="scientific">Rickenella mellea</name>
    <dbReference type="NCBI Taxonomy" id="50990"/>
    <lineage>
        <taxon>Eukaryota</taxon>
        <taxon>Fungi</taxon>
        <taxon>Dikarya</taxon>
        <taxon>Basidiomycota</taxon>
        <taxon>Agaricomycotina</taxon>
        <taxon>Agaricomycetes</taxon>
        <taxon>Hymenochaetales</taxon>
        <taxon>Rickenellaceae</taxon>
        <taxon>Rickenella</taxon>
    </lineage>
</organism>
<dbReference type="InterPro" id="IPR036748">
    <property type="entry name" value="MTH938-like_sf"/>
</dbReference>
<dbReference type="GO" id="GO:0032981">
    <property type="term" value="P:mitochondrial respiratory chain complex I assembly"/>
    <property type="evidence" value="ECO:0007669"/>
    <property type="project" value="TreeGrafter"/>
</dbReference>
<gene>
    <name evidence="1" type="ORF">BD410DRAFT_45856</name>
</gene>
<keyword evidence="2" id="KW-1185">Reference proteome</keyword>
<sequence>MLTARYGIQWAASCARCRPLHTTAIRSNTPTKLHNILSGGPAPPVQIKRITGVGIELADGLILPAACIFLEGQIFLWDVPPTLTSSWGKDKFHVFELVVPKPEILLFGTGKTTVLPPPSIRTYLNSVGIQVDVMDTWNACTTYNLLAEEGRRVAAALLPTSPRSWRKDGDVVT</sequence>
<dbReference type="Gene3D" id="3.40.1230.10">
    <property type="entry name" value="MTH938-like"/>
    <property type="match status" value="1"/>
</dbReference>
<dbReference type="PANTHER" id="PTHR21192:SF2">
    <property type="entry name" value="NADH DEHYDROGENASE [UBIQUINONE] 1 ALPHA SUBCOMPLEX ASSEMBLY FACTOR 3"/>
    <property type="match status" value="1"/>
</dbReference>
<dbReference type="EMBL" id="ML170156">
    <property type="protein sequence ID" value="TDL29901.1"/>
    <property type="molecule type" value="Genomic_DNA"/>
</dbReference>
<reference evidence="1 2" key="1">
    <citation type="submission" date="2018-06" db="EMBL/GenBank/DDBJ databases">
        <title>A transcriptomic atlas of mushroom development highlights an independent origin of complex multicellularity.</title>
        <authorList>
            <consortium name="DOE Joint Genome Institute"/>
            <person name="Krizsan K."/>
            <person name="Almasi E."/>
            <person name="Merenyi Z."/>
            <person name="Sahu N."/>
            <person name="Viragh M."/>
            <person name="Koszo T."/>
            <person name="Mondo S."/>
            <person name="Kiss B."/>
            <person name="Balint B."/>
            <person name="Kues U."/>
            <person name="Barry K."/>
            <person name="Hegedus J.C."/>
            <person name="Henrissat B."/>
            <person name="Johnson J."/>
            <person name="Lipzen A."/>
            <person name="Ohm R."/>
            <person name="Nagy I."/>
            <person name="Pangilinan J."/>
            <person name="Yan J."/>
            <person name="Xiong Y."/>
            <person name="Grigoriev I.V."/>
            <person name="Hibbett D.S."/>
            <person name="Nagy L.G."/>
        </authorList>
    </citation>
    <scope>NUCLEOTIDE SEQUENCE [LARGE SCALE GENOMIC DNA]</scope>
    <source>
        <strain evidence="1 2">SZMC22713</strain>
    </source>
</reference>
<dbReference type="GO" id="GO:0005743">
    <property type="term" value="C:mitochondrial inner membrane"/>
    <property type="evidence" value="ECO:0007669"/>
    <property type="project" value="TreeGrafter"/>
</dbReference>
<dbReference type="OrthoDB" id="20681at2759"/>
<evidence type="ECO:0000313" key="1">
    <source>
        <dbReference type="EMBL" id="TDL29901.1"/>
    </source>
</evidence>
<accession>A0A4R5XFI8</accession>
<dbReference type="VEuPathDB" id="FungiDB:BD410DRAFT_45856"/>
<evidence type="ECO:0000313" key="2">
    <source>
        <dbReference type="Proteomes" id="UP000294933"/>
    </source>
</evidence>